<reference evidence="2 3" key="1">
    <citation type="submission" date="2018-09" db="EMBL/GenBank/DDBJ databases">
        <title>A high-quality reference genome of wild soybean provides a powerful tool to mine soybean genomes.</title>
        <authorList>
            <person name="Xie M."/>
            <person name="Chung C.Y.L."/>
            <person name="Li M.-W."/>
            <person name="Wong F.-L."/>
            <person name="Chan T.-F."/>
            <person name="Lam H.-M."/>
        </authorList>
    </citation>
    <scope>NUCLEOTIDE SEQUENCE [LARGE SCALE GENOMIC DNA]</scope>
    <source>
        <strain evidence="3">cv. W05</strain>
        <tissue evidence="2">Hypocotyl of etiolated seedlings</tissue>
    </source>
</reference>
<protein>
    <submittedName>
        <fullName evidence="2">Uncharacterized protein</fullName>
    </submittedName>
</protein>
<evidence type="ECO:0000313" key="3">
    <source>
        <dbReference type="Proteomes" id="UP000289340"/>
    </source>
</evidence>
<feature type="transmembrane region" description="Helical" evidence="1">
    <location>
        <begin position="21"/>
        <end position="44"/>
    </location>
</feature>
<keyword evidence="1" id="KW-0472">Membrane</keyword>
<accession>A0A445LGS3</accession>
<keyword evidence="1" id="KW-1133">Transmembrane helix</keyword>
<proteinExistence type="predicted"/>
<dbReference type="EMBL" id="QZWG01000003">
    <property type="protein sequence ID" value="RZC22292.1"/>
    <property type="molecule type" value="Genomic_DNA"/>
</dbReference>
<dbReference type="Proteomes" id="UP000289340">
    <property type="component" value="Chromosome 3"/>
</dbReference>
<name>A0A445LGS3_GLYSO</name>
<sequence length="67" mass="7179">MGPGGPAQEALLVGVHQAQDFSVVFAISLALCICLNFLCCCWLLQDCFGGTWSSWGPIRPTWASMSS</sequence>
<comment type="caution">
    <text evidence="2">The sequence shown here is derived from an EMBL/GenBank/DDBJ whole genome shotgun (WGS) entry which is preliminary data.</text>
</comment>
<keyword evidence="3" id="KW-1185">Reference proteome</keyword>
<evidence type="ECO:0000313" key="2">
    <source>
        <dbReference type="EMBL" id="RZC22292.1"/>
    </source>
</evidence>
<dbReference type="AlphaFoldDB" id="A0A445LGS3"/>
<gene>
    <name evidence="2" type="ORF">D0Y65_008113</name>
</gene>
<evidence type="ECO:0000256" key="1">
    <source>
        <dbReference type="SAM" id="Phobius"/>
    </source>
</evidence>
<organism evidence="2 3">
    <name type="scientific">Glycine soja</name>
    <name type="common">Wild soybean</name>
    <dbReference type="NCBI Taxonomy" id="3848"/>
    <lineage>
        <taxon>Eukaryota</taxon>
        <taxon>Viridiplantae</taxon>
        <taxon>Streptophyta</taxon>
        <taxon>Embryophyta</taxon>
        <taxon>Tracheophyta</taxon>
        <taxon>Spermatophyta</taxon>
        <taxon>Magnoliopsida</taxon>
        <taxon>eudicotyledons</taxon>
        <taxon>Gunneridae</taxon>
        <taxon>Pentapetalae</taxon>
        <taxon>rosids</taxon>
        <taxon>fabids</taxon>
        <taxon>Fabales</taxon>
        <taxon>Fabaceae</taxon>
        <taxon>Papilionoideae</taxon>
        <taxon>50 kb inversion clade</taxon>
        <taxon>NPAAA clade</taxon>
        <taxon>indigoferoid/millettioid clade</taxon>
        <taxon>Phaseoleae</taxon>
        <taxon>Glycine</taxon>
        <taxon>Glycine subgen. Soja</taxon>
    </lineage>
</organism>
<keyword evidence="1" id="KW-0812">Transmembrane</keyword>